<reference evidence="3 4" key="1">
    <citation type="submission" date="2022-12" db="EMBL/GenBank/DDBJ databases">
        <title>Genomic features and morphological characterization of a novel Knufia sp. strain isolated from spacecraft assembly facility.</title>
        <authorList>
            <person name="Teixeira M."/>
            <person name="Chander A.M."/>
            <person name="Stajich J.E."/>
            <person name="Venkateswaran K."/>
        </authorList>
    </citation>
    <scope>NUCLEOTIDE SEQUENCE [LARGE SCALE GENOMIC DNA]</scope>
    <source>
        <strain evidence="3 4">FJI-L2-BK-P2</strain>
    </source>
</reference>
<feature type="compositionally biased region" description="Basic and acidic residues" evidence="2">
    <location>
        <begin position="228"/>
        <end position="257"/>
    </location>
</feature>
<dbReference type="AlphaFoldDB" id="A0AAN8EHY4"/>
<accession>A0AAN8EHY4</accession>
<evidence type="ECO:0000313" key="3">
    <source>
        <dbReference type="EMBL" id="KAK5954445.1"/>
    </source>
</evidence>
<feature type="coiled-coil region" evidence="1">
    <location>
        <begin position="340"/>
        <end position="367"/>
    </location>
</feature>
<organism evidence="3 4">
    <name type="scientific">Knufia fluminis</name>
    <dbReference type="NCBI Taxonomy" id="191047"/>
    <lineage>
        <taxon>Eukaryota</taxon>
        <taxon>Fungi</taxon>
        <taxon>Dikarya</taxon>
        <taxon>Ascomycota</taxon>
        <taxon>Pezizomycotina</taxon>
        <taxon>Eurotiomycetes</taxon>
        <taxon>Chaetothyriomycetidae</taxon>
        <taxon>Chaetothyriales</taxon>
        <taxon>Trichomeriaceae</taxon>
        <taxon>Knufia</taxon>
    </lineage>
</organism>
<gene>
    <name evidence="3" type="ORF">OHC33_004167</name>
</gene>
<feature type="region of interest" description="Disordered" evidence="2">
    <location>
        <begin position="222"/>
        <end position="315"/>
    </location>
</feature>
<proteinExistence type="predicted"/>
<keyword evidence="1" id="KW-0175">Coiled coil</keyword>
<name>A0AAN8EHY4_9EURO</name>
<dbReference type="Proteomes" id="UP001316803">
    <property type="component" value="Unassembled WGS sequence"/>
</dbReference>
<feature type="compositionally biased region" description="Basic residues" evidence="2">
    <location>
        <begin position="400"/>
        <end position="410"/>
    </location>
</feature>
<sequence>MDEDPVTIPLSSLELAQRSDASAMLLKPQFDKGTPFCPVPLVAVSDELEDHIQDTLNVSRSSMSVVNINLGLLHQIQGRGPEESLEQRLSFVRMNLNIVKATIQNKTDIDQDELPIDINTLLESDPVGACNDAYWTILKYQYVSEEPAEEGPSRRSIQKSCARQAAIETLKWVVKMNEIVVHKIQKAKESRSATMSTEATTISDKQQTVVTTTKVIVTQSDGAVNEGRVSREVDETKVGHEDRNEEKTKDEKATKDGDEFEGGEETQHEEVGVGDEGVVRGYETEEVGDDWERGHRNHGQEGTTIKAEPRESVIATEQTDLKQIPSRELESEREYRLIRLAGHRRHALEVEAKIRELKLEQEQIETERISDRNTVTSITAELERRRSGKAKSSGPPSTPGRKKTIHYIHN</sequence>
<evidence type="ECO:0000256" key="2">
    <source>
        <dbReference type="SAM" id="MobiDB-lite"/>
    </source>
</evidence>
<keyword evidence="4" id="KW-1185">Reference proteome</keyword>
<dbReference type="EMBL" id="JAKLMC020000008">
    <property type="protein sequence ID" value="KAK5954445.1"/>
    <property type="molecule type" value="Genomic_DNA"/>
</dbReference>
<evidence type="ECO:0000256" key="1">
    <source>
        <dbReference type="SAM" id="Coils"/>
    </source>
</evidence>
<comment type="caution">
    <text evidence="3">The sequence shown here is derived from an EMBL/GenBank/DDBJ whole genome shotgun (WGS) entry which is preliminary data.</text>
</comment>
<protein>
    <submittedName>
        <fullName evidence="3">Uncharacterized protein</fullName>
    </submittedName>
</protein>
<evidence type="ECO:0000313" key="4">
    <source>
        <dbReference type="Proteomes" id="UP001316803"/>
    </source>
</evidence>
<feature type="region of interest" description="Disordered" evidence="2">
    <location>
        <begin position="367"/>
        <end position="410"/>
    </location>
</feature>